<dbReference type="InterPro" id="IPR010255">
    <property type="entry name" value="Haem_peroxidase_sf"/>
</dbReference>
<keyword evidence="4" id="KW-0560">Oxidoreductase</keyword>
<dbReference type="InterPro" id="IPR050783">
    <property type="entry name" value="Oxylipin_biosynth_metab"/>
</dbReference>
<evidence type="ECO:0000256" key="2">
    <source>
        <dbReference type="ARBA" id="ARBA00022723"/>
    </source>
</evidence>
<keyword evidence="8" id="KW-0575">Peroxidase</keyword>
<evidence type="ECO:0000313" key="8">
    <source>
        <dbReference type="EMBL" id="KAF1845382.1"/>
    </source>
</evidence>
<dbReference type="InterPro" id="IPR037120">
    <property type="entry name" value="Haem_peroxidase_sf_animal"/>
</dbReference>
<dbReference type="SUPFAM" id="SSF48264">
    <property type="entry name" value="Cytochrome P450"/>
    <property type="match status" value="1"/>
</dbReference>
<dbReference type="Gene3D" id="1.10.630.10">
    <property type="entry name" value="Cytochrome P450"/>
    <property type="match status" value="1"/>
</dbReference>
<evidence type="ECO:0000256" key="7">
    <source>
        <dbReference type="SAM" id="MobiDB-lite"/>
    </source>
</evidence>
<feature type="compositionally biased region" description="Basic and acidic residues" evidence="7">
    <location>
        <begin position="11"/>
        <end position="23"/>
    </location>
</feature>
<dbReference type="Proteomes" id="UP000800039">
    <property type="component" value="Unassembled WGS sequence"/>
</dbReference>
<dbReference type="PROSITE" id="PS50292">
    <property type="entry name" value="PEROXIDASE_3"/>
    <property type="match status" value="1"/>
</dbReference>
<dbReference type="GO" id="GO:0016705">
    <property type="term" value="F:oxidoreductase activity, acting on paired donors, with incorporation or reduction of molecular oxygen"/>
    <property type="evidence" value="ECO:0007669"/>
    <property type="project" value="InterPro"/>
</dbReference>
<dbReference type="GO" id="GO:0005506">
    <property type="term" value="F:iron ion binding"/>
    <property type="evidence" value="ECO:0007669"/>
    <property type="project" value="InterPro"/>
</dbReference>
<dbReference type="RefSeq" id="XP_040787945.1">
    <property type="nucleotide sequence ID" value="XM_040935560.1"/>
</dbReference>
<evidence type="ECO:0000256" key="5">
    <source>
        <dbReference type="ARBA" id="ARBA00023004"/>
    </source>
</evidence>
<keyword evidence="2 6" id="KW-0479">Metal-binding</keyword>
<dbReference type="GO" id="GO:0006631">
    <property type="term" value="P:fatty acid metabolic process"/>
    <property type="evidence" value="ECO:0007669"/>
    <property type="project" value="UniProtKB-ARBA"/>
</dbReference>
<keyword evidence="1 6" id="KW-0349">Heme</keyword>
<reference evidence="8" key="1">
    <citation type="submission" date="2020-01" db="EMBL/GenBank/DDBJ databases">
        <authorList>
            <consortium name="DOE Joint Genome Institute"/>
            <person name="Haridas S."/>
            <person name="Albert R."/>
            <person name="Binder M."/>
            <person name="Bloem J."/>
            <person name="Labutti K."/>
            <person name="Salamov A."/>
            <person name="Andreopoulos B."/>
            <person name="Baker S.E."/>
            <person name="Barry K."/>
            <person name="Bills G."/>
            <person name="Bluhm B.H."/>
            <person name="Cannon C."/>
            <person name="Castanera R."/>
            <person name="Culley D.E."/>
            <person name="Daum C."/>
            <person name="Ezra D."/>
            <person name="Gonzalez J.B."/>
            <person name="Henrissat B."/>
            <person name="Kuo A."/>
            <person name="Liang C."/>
            <person name="Lipzen A."/>
            <person name="Lutzoni F."/>
            <person name="Magnuson J."/>
            <person name="Mondo S."/>
            <person name="Nolan M."/>
            <person name="Ohm R."/>
            <person name="Pangilinan J."/>
            <person name="Park H.-J."/>
            <person name="Ramirez L."/>
            <person name="Alfaro M."/>
            <person name="Sun H."/>
            <person name="Tritt A."/>
            <person name="Yoshinaga Y."/>
            <person name="Zwiers L.-H."/>
            <person name="Turgeon B.G."/>
            <person name="Goodwin S.B."/>
            <person name="Spatafora J.W."/>
            <person name="Crous P.W."/>
            <person name="Grigoriev I.V."/>
        </authorList>
    </citation>
    <scope>NUCLEOTIDE SEQUENCE</scope>
    <source>
        <strain evidence="8">CBS 394.84</strain>
    </source>
</reference>
<evidence type="ECO:0000256" key="4">
    <source>
        <dbReference type="ARBA" id="ARBA00023002"/>
    </source>
</evidence>
<comment type="caution">
    <text evidence="8">The sequence shown here is derived from an EMBL/GenBank/DDBJ whole genome shotgun (WGS) entry which is preliminary data.</text>
</comment>
<evidence type="ECO:0000256" key="1">
    <source>
        <dbReference type="ARBA" id="ARBA00022617"/>
    </source>
</evidence>
<dbReference type="GO" id="GO:0020037">
    <property type="term" value="F:heme binding"/>
    <property type="evidence" value="ECO:0007669"/>
    <property type="project" value="InterPro"/>
</dbReference>
<dbReference type="InterPro" id="IPR019791">
    <property type="entry name" value="Haem_peroxidase_animal"/>
</dbReference>
<dbReference type="GO" id="GO:0004601">
    <property type="term" value="F:peroxidase activity"/>
    <property type="evidence" value="ECO:0007669"/>
    <property type="project" value="UniProtKB-KW"/>
</dbReference>
<protein>
    <submittedName>
        <fullName evidence="8">Heme peroxidase</fullName>
    </submittedName>
</protein>
<dbReference type="CDD" id="cd09817">
    <property type="entry name" value="linoleate_diol_synthase_like"/>
    <property type="match status" value="1"/>
</dbReference>
<name>A0A9P4GHF6_9PLEO</name>
<accession>A0A9P4GHF6</accession>
<feature type="region of interest" description="Disordered" evidence="7">
    <location>
        <begin position="1"/>
        <end position="29"/>
    </location>
</feature>
<dbReference type="PANTHER" id="PTHR11903:SF37">
    <property type="entry name" value="PSI-PRODUCING OXYGENASE A"/>
    <property type="match status" value="1"/>
</dbReference>
<sequence>MQLLASLPDDSPTRDIGTDKYRTADGSNNSIQFPNLGRAGSYYARTVKPEHVPTALPDANVLFDILLARQGEPKQHPSKISSLLFALAGIIIDDVFRTSDRDDNVVNTSSYLDLSPLYGSDQETQNSIRTFTDGKLKPDTFAEVRFLSRPPEFSALLLCFSRFHNSIAEQLALINERDLFSLPANAAEFDTSSYNSALAKRDNDLFQTARLVTNGLYINIVLNDYVRTILNLQRVETSWSLDPRVDVEKILGQKNIEKGSGNQVSVEFNLIYRWHSTISAKGERWLNDYMAKLYPNSNIEHLTTGEMRAGIRRLTAETPDDPSQRTFGGLQRNARGYYNDAEIVKILTEATEDVAASFGPRHIPIALRVVEVMGIEQARAWGVASLNEMRRFFGLAPHKTFMDINSDPDIAASLEALYGEVENVELYPGVVIEEPKIPMTPGSGLCAGFTTTRAILSDAVALVRGDRFYTVDYTPHHLTAFGYNEASNNRSIAGGGYSGNSMYAFYPFTVPFEMRAIQRSLGHEAEFDYNRPQIRPATKVITDYKTVVSILRDSTSYILPWNRAMRQLGHDSHALNSNGPRGIKQQKIVKHAIFSQKSSAEDFTRFIDMVTKEQIRKYTHKLHDVYDVDIIKHVAALSWTQFAARLFYIPLNNPNDSKATFDDKHLYENMVSIFRFIYLDRNPNTSSVIREPAIQANTELTKEVKDTCEALKCSSFAHGLLHRDDKNVKDGFMPRHGRELLQRLFESGKTVDDVSSLVALLAVDLAISGSFFCSQMIDLFLTEPYYSTNWPHIEKLANDSSPYASESLCVYVREALRLVPFAAPTLRISDTFPSISDWRYTQAIKKGDTLHLNIAAASRDPEKFSDPEAIKLDRSQASYLPFVDGLHGSLIRDIIIAGLAAQLRVFGRLEGLKRAPGTQGRLLKKNENGLVSFLSEAQHEWIPLPTSMKLHFDSLDSLLQPTSN</sequence>
<dbReference type="OrthoDB" id="823504at2759"/>
<keyword evidence="9" id="KW-1185">Reference proteome</keyword>
<proteinExistence type="predicted"/>
<evidence type="ECO:0000256" key="3">
    <source>
        <dbReference type="ARBA" id="ARBA00022964"/>
    </source>
</evidence>
<dbReference type="GO" id="GO:0004497">
    <property type="term" value="F:monooxygenase activity"/>
    <property type="evidence" value="ECO:0007669"/>
    <property type="project" value="InterPro"/>
</dbReference>
<dbReference type="InterPro" id="IPR034812">
    <property type="entry name" value="Ppo-like_N"/>
</dbReference>
<feature type="binding site" description="axial binding residue" evidence="6">
    <location>
        <position position="275"/>
    </location>
    <ligand>
        <name>heme b</name>
        <dbReference type="ChEBI" id="CHEBI:60344"/>
    </ligand>
    <ligandPart>
        <name>Fe</name>
        <dbReference type="ChEBI" id="CHEBI:18248"/>
    </ligandPart>
</feature>
<keyword evidence="5 6" id="KW-0408">Iron</keyword>
<dbReference type="PANTHER" id="PTHR11903">
    <property type="entry name" value="PROSTAGLANDIN G/H SYNTHASE"/>
    <property type="match status" value="1"/>
</dbReference>
<dbReference type="GeneID" id="63852811"/>
<dbReference type="Pfam" id="PF03098">
    <property type="entry name" value="An_peroxidase"/>
    <property type="match status" value="1"/>
</dbReference>
<dbReference type="Gene3D" id="1.10.640.10">
    <property type="entry name" value="Haem peroxidase domain superfamily, animal type"/>
    <property type="match status" value="1"/>
</dbReference>
<keyword evidence="3" id="KW-0223">Dioxygenase</keyword>
<dbReference type="EMBL" id="ML976616">
    <property type="protein sequence ID" value="KAF1845382.1"/>
    <property type="molecule type" value="Genomic_DNA"/>
</dbReference>
<evidence type="ECO:0000256" key="6">
    <source>
        <dbReference type="PIRSR" id="PIRSR619791-2"/>
    </source>
</evidence>
<dbReference type="GO" id="GO:0006979">
    <property type="term" value="P:response to oxidative stress"/>
    <property type="evidence" value="ECO:0007669"/>
    <property type="project" value="InterPro"/>
</dbReference>
<dbReference type="GO" id="GO:0051213">
    <property type="term" value="F:dioxygenase activity"/>
    <property type="evidence" value="ECO:0007669"/>
    <property type="project" value="UniProtKB-KW"/>
</dbReference>
<dbReference type="InterPro" id="IPR036396">
    <property type="entry name" value="Cyt_P450_sf"/>
</dbReference>
<organism evidence="8 9">
    <name type="scientific">Cucurbitaria berberidis CBS 394.84</name>
    <dbReference type="NCBI Taxonomy" id="1168544"/>
    <lineage>
        <taxon>Eukaryota</taxon>
        <taxon>Fungi</taxon>
        <taxon>Dikarya</taxon>
        <taxon>Ascomycota</taxon>
        <taxon>Pezizomycotina</taxon>
        <taxon>Dothideomycetes</taxon>
        <taxon>Pleosporomycetidae</taxon>
        <taxon>Pleosporales</taxon>
        <taxon>Pleosporineae</taxon>
        <taxon>Cucurbitariaceae</taxon>
        <taxon>Cucurbitaria</taxon>
    </lineage>
</organism>
<dbReference type="AlphaFoldDB" id="A0A9P4GHF6"/>
<gene>
    <name evidence="8" type="ORF">K460DRAFT_385919</name>
</gene>
<dbReference type="SUPFAM" id="SSF48113">
    <property type="entry name" value="Heme-dependent peroxidases"/>
    <property type="match status" value="1"/>
</dbReference>
<dbReference type="PRINTS" id="PR00457">
    <property type="entry name" value="ANPEROXIDASE"/>
</dbReference>
<evidence type="ECO:0000313" key="9">
    <source>
        <dbReference type="Proteomes" id="UP000800039"/>
    </source>
</evidence>